<organism evidence="3">
    <name type="scientific">Mesocestoides corti</name>
    <name type="common">Flatworm</name>
    <dbReference type="NCBI Taxonomy" id="53468"/>
    <lineage>
        <taxon>Eukaryota</taxon>
        <taxon>Metazoa</taxon>
        <taxon>Spiralia</taxon>
        <taxon>Lophotrochozoa</taxon>
        <taxon>Platyhelminthes</taxon>
        <taxon>Cestoda</taxon>
        <taxon>Eucestoda</taxon>
        <taxon>Cyclophyllidea</taxon>
        <taxon>Mesocestoididae</taxon>
        <taxon>Mesocestoides</taxon>
    </lineage>
</organism>
<reference evidence="3" key="2">
    <citation type="submission" date="2019-11" db="UniProtKB">
        <authorList>
            <consortium name="WormBaseParasite"/>
        </authorList>
    </citation>
    <scope>IDENTIFICATION</scope>
</reference>
<proteinExistence type="predicted"/>
<keyword evidence="2" id="KW-1185">Reference proteome</keyword>
<reference evidence="1 2" key="1">
    <citation type="submission" date="2018-10" db="EMBL/GenBank/DDBJ databases">
        <authorList>
            <consortium name="Pathogen Informatics"/>
        </authorList>
    </citation>
    <scope>NUCLEOTIDE SEQUENCE [LARGE SCALE GENOMIC DNA]</scope>
</reference>
<dbReference type="AlphaFoldDB" id="A0A0R3UGC9"/>
<sequence length="312" mass="35943">MSSKNAPVVTGAIPPSASDPDLEAWWEDFLAKKKIEDAQDEDARLAWETCAQRKLKFIREVRLLTDLYEPIGKKVHSILSSDHDRRGEKLYQEWCKVRRKECLLAYYDNPVFRAIYTNYRFLSSATSFLQALVERIIPEHPEVEVYLRDHVKRVISIGVGPGADIAAFLSFARCRGFTNRLVYYSIDQSEGWSPFLMAFDRQWSMVHGVSIWFKSWRFGKRDDVVCLPDADMVVFSFSNTTLMDKAIWPLLQERYRFILVLDGMKDMVVTNFSGAGFSDFRLSEKTTVYYHFGGLPTGENNKSHASGDEVNQ</sequence>
<protein>
    <submittedName>
        <fullName evidence="3">N2227 domain-containing protein</fullName>
    </submittedName>
</protein>
<evidence type="ECO:0000313" key="2">
    <source>
        <dbReference type="Proteomes" id="UP000267029"/>
    </source>
</evidence>
<dbReference type="EMBL" id="UXSR01005248">
    <property type="protein sequence ID" value="VDD80269.1"/>
    <property type="molecule type" value="Genomic_DNA"/>
</dbReference>
<dbReference type="WBParaSite" id="MCU_001638-RA">
    <property type="protein sequence ID" value="MCU_001638-RA"/>
    <property type="gene ID" value="MCU_001638"/>
</dbReference>
<evidence type="ECO:0000313" key="1">
    <source>
        <dbReference type="EMBL" id="VDD80269.1"/>
    </source>
</evidence>
<evidence type="ECO:0000313" key="3">
    <source>
        <dbReference type="WBParaSite" id="MCU_001638-RA"/>
    </source>
</evidence>
<name>A0A0R3UGC9_MESCO</name>
<dbReference type="Proteomes" id="UP000267029">
    <property type="component" value="Unassembled WGS sequence"/>
</dbReference>
<accession>A0A0R3UGC9</accession>
<gene>
    <name evidence="1" type="ORF">MCOS_LOCUS6272</name>
</gene>
<dbReference type="OrthoDB" id="6221510at2759"/>